<name>A0ABU2B3D9_9MICC</name>
<evidence type="ECO:0000313" key="3">
    <source>
        <dbReference type="EMBL" id="MDR7348110.1"/>
    </source>
</evidence>
<feature type="transmembrane region" description="Helical" evidence="2">
    <location>
        <begin position="238"/>
        <end position="257"/>
    </location>
</feature>
<proteinExistence type="inferred from homology"/>
<dbReference type="Proteomes" id="UP001183794">
    <property type="component" value="Unassembled WGS sequence"/>
</dbReference>
<dbReference type="PANTHER" id="PTHR12149:SF8">
    <property type="entry name" value="PROTEIN-RIBULOSAMINE 3-KINASE"/>
    <property type="match status" value="1"/>
</dbReference>
<dbReference type="Gene3D" id="3.30.200.20">
    <property type="entry name" value="Phosphorylase Kinase, domain 1"/>
    <property type="match status" value="1"/>
</dbReference>
<dbReference type="InterPro" id="IPR016477">
    <property type="entry name" value="Fructo-/Ketosamine-3-kinase"/>
</dbReference>
<dbReference type="PANTHER" id="PTHR12149">
    <property type="entry name" value="FRUCTOSAMINE 3 KINASE-RELATED PROTEIN"/>
    <property type="match status" value="1"/>
</dbReference>
<sequence length="269" mass="28918">MSRTGTTSTIRLADGTKAFRKALTNAPAGFFQFEAAGLEALGQLGARVPKVYEVTDDHLVIELISADTSVGRVEDPEDAFGQELARLHRTSQEQAAADQTFGSLAGLSHWYLGAAAIDLQPTTTLYKSLVTNRIVPLTEQAVEAGLLESTAVSMAEAITPEHLGPEEPPTVVHGDLWAGNRMVDAAGTSWLIDPSCHWGHREQDIAMMHLFGGFGPAVMTGYTDEFPLADGWQQRIPVFQLVPLLVHVLLFGAGYAASTMRALSTTLDT</sequence>
<dbReference type="Pfam" id="PF03881">
    <property type="entry name" value="Fructosamin_kin"/>
    <property type="match status" value="1"/>
</dbReference>
<dbReference type="EMBL" id="JAVDYJ010000001">
    <property type="protein sequence ID" value="MDR7348110.1"/>
    <property type="molecule type" value="Genomic_DNA"/>
</dbReference>
<keyword evidence="2" id="KW-1133">Transmembrane helix</keyword>
<keyword evidence="2" id="KW-0472">Membrane</keyword>
<dbReference type="InterPro" id="IPR011009">
    <property type="entry name" value="Kinase-like_dom_sf"/>
</dbReference>
<evidence type="ECO:0000313" key="4">
    <source>
        <dbReference type="Proteomes" id="UP001183794"/>
    </source>
</evidence>
<reference evidence="3 4" key="1">
    <citation type="submission" date="2023-07" db="EMBL/GenBank/DDBJ databases">
        <title>Sequencing the genomes of 1000 actinobacteria strains.</title>
        <authorList>
            <person name="Klenk H.-P."/>
        </authorList>
    </citation>
    <scope>NUCLEOTIDE SEQUENCE [LARGE SCALE GENOMIC DNA]</scope>
    <source>
        <strain evidence="3 4">DSM 22966</strain>
    </source>
</reference>
<dbReference type="PIRSF" id="PIRSF006221">
    <property type="entry name" value="Ketosamine-3-kinase"/>
    <property type="match status" value="1"/>
</dbReference>
<keyword evidence="4" id="KW-1185">Reference proteome</keyword>
<comment type="similarity">
    <text evidence="1">Belongs to the fructosamine kinase family.</text>
</comment>
<dbReference type="SUPFAM" id="SSF56112">
    <property type="entry name" value="Protein kinase-like (PK-like)"/>
    <property type="match status" value="1"/>
</dbReference>
<organism evidence="3 4">
    <name type="scientific">Enteractinococcus fodinae</name>
    <dbReference type="NCBI Taxonomy" id="684663"/>
    <lineage>
        <taxon>Bacteria</taxon>
        <taxon>Bacillati</taxon>
        <taxon>Actinomycetota</taxon>
        <taxon>Actinomycetes</taxon>
        <taxon>Micrococcales</taxon>
        <taxon>Micrococcaceae</taxon>
    </lineage>
</organism>
<keyword evidence="2" id="KW-0812">Transmembrane</keyword>
<dbReference type="Gene3D" id="3.90.1200.10">
    <property type="match status" value="1"/>
</dbReference>
<dbReference type="RefSeq" id="WP_310174990.1">
    <property type="nucleotide sequence ID" value="NZ_BAABHE010000002.1"/>
</dbReference>
<comment type="caution">
    <text evidence="3">The sequence shown here is derived from an EMBL/GenBank/DDBJ whole genome shotgun (WGS) entry which is preliminary data.</text>
</comment>
<keyword evidence="1" id="KW-0418">Kinase</keyword>
<protein>
    <submittedName>
        <fullName evidence="3">Fructosamine-3-kinase</fullName>
    </submittedName>
</protein>
<gene>
    <name evidence="3" type="ORF">J2S62_002367</name>
</gene>
<keyword evidence="1" id="KW-0808">Transferase</keyword>
<evidence type="ECO:0000256" key="2">
    <source>
        <dbReference type="SAM" id="Phobius"/>
    </source>
</evidence>
<accession>A0ABU2B3D9</accession>
<evidence type="ECO:0000256" key="1">
    <source>
        <dbReference type="PIRNR" id="PIRNR006221"/>
    </source>
</evidence>